<dbReference type="InterPro" id="IPR011330">
    <property type="entry name" value="Glyco_hydro/deAcase_b/a-brl"/>
</dbReference>
<gene>
    <name evidence="9" type="ORF">LAZ67_12003187</name>
</gene>
<dbReference type="InterPro" id="IPR006879">
    <property type="entry name" value="YdjC-like"/>
</dbReference>
<protein>
    <recommendedName>
        <fullName evidence="4">Carbohydrate deacetylase</fullName>
    </recommendedName>
</protein>
<keyword evidence="8" id="KW-0119">Carbohydrate metabolism</keyword>
<keyword evidence="5" id="KW-0479">Metal-binding</keyword>
<sequence length="284" mass="30531">MPVRSLRICADDFGYCGRRNEGILVCAQAGRINSVSVLVNGRMAKEGVDKLIQRCPGILLGLHFNLTEGRSLSQVTSIVGADGNFLGKFPAVSAALEGKWTAGDVETELRAQLTAFRDLAGRSPDHLDGHNHIHVVPGVRDVVARVAAEVGVDLIRLPLEHGLPDTTTDFLKSVCSWARESREIFAAKGLRFTEGFLGLSTMGQLGSLSTLDEALSRQAGCSSLEWMVHPGYRGIQGQGGCWGTEGPDEFGQSASRELEMDLLLSPELPVLLERHGLVMGIPTS</sequence>
<keyword evidence="6" id="KW-0378">Hydrolase</keyword>
<evidence type="ECO:0000313" key="10">
    <source>
        <dbReference type="Proteomes" id="UP001235939"/>
    </source>
</evidence>
<dbReference type="Gene3D" id="3.20.20.370">
    <property type="entry name" value="Glycoside hydrolase/deacetylase"/>
    <property type="match status" value="1"/>
</dbReference>
<dbReference type="Pfam" id="PF04794">
    <property type="entry name" value="YdjC"/>
    <property type="match status" value="1"/>
</dbReference>
<name>A0ABY6L5S0_9ARAC</name>
<evidence type="ECO:0000256" key="5">
    <source>
        <dbReference type="ARBA" id="ARBA00022723"/>
    </source>
</evidence>
<comment type="function">
    <text evidence="2">Probably catalyzes the deacetylation of acetylated carbohydrates an important step in the degradation of oligosaccharides.</text>
</comment>
<dbReference type="PANTHER" id="PTHR31609:SF1">
    <property type="entry name" value="CARBOHYDRATE DEACETYLASE"/>
    <property type="match status" value="1"/>
</dbReference>
<reference evidence="9 10" key="1">
    <citation type="submission" date="2022-01" db="EMBL/GenBank/DDBJ databases">
        <title>A chromosomal length assembly of Cordylochernes scorpioides.</title>
        <authorList>
            <person name="Zeh D."/>
            <person name="Zeh J."/>
        </authorList>
    </citation>
    <scope>NUCLEOTIDE SEQUENCE [LARGE SCALE GENOMIC DNA]</scope>
    <source>
        <strain evidence="9">IN4F17</strain>
        <tissue evidence="9">Whole Body</tissue>
    </source>
</reference>
<evidence type="ECO:0000256" key="7">
    <source>
        <dbReference type="ARBA" id="ARBA00022842"/>
    </source>
</evidence>
<evidence type="ECO:0000256" key="4">
    <source>
        <dbReference type="ARBA" id="ARBA00018477"/>
    </source>
</evidence>
<evidence type="ECO:0000256" key="3">
    <source>
        <dbReference type="ARBA" id="ARBA00008843"/>
    </source>
</evidence>
<evidence type="ECO:0000256" key="2">
    <source>
        <dbReference type="ARBA" id="ARBA00003451"/>
    </source>
</evidence>
<dbReference type="PANTHER" id="PTHR31609">
    <property type="entry name" value="YDJC DEACETYLASE FAMILY MEMBER"/>
    <property type="match status" value="1"/>
</dbReference>
<comment type="similarity">
    <text evidence="3">Belongs to the YdjC deacetylase family.</text>
</comment>
<accession>A0ABY6L5S0</accession>
<organism evidence="9 10">
    <name type="scientific">Cordylochernes scorpioides</name>
    <dbReference type="NCBI Taxonomy" id="51811"/>
    <lineage>
        <taxon>Eukaryota</taxon>
        <taxon>Metazoa</taxon>
        <taxon>Ecdysozoa</taxon>
        <taxon>Arthropoda</taxon>
        <taxon>Chelicerata</taxon>
        <taxon>Arachnida</taxon>
        <taxon>Pseudoscorpiones</taxon>
        <taxon>Cheliferoidea</taxon>
        <taxon>Chernetidae</taxon>
        <taxon>Cordylochernes</taxon>
    </lineage>
</organism>
<keyword evidence="10" id="KW-1185">Reference proteome</keyword>
<dbReference type="EMBL" id="CP092874">
    <property type="protein sequence ID" value="UYV75268.1"/>
    <property type="molecule type" value="Genomic_DNA"/>
</dbReference>
<proteinExistence type="inferred from homology"/>
<dbReference type="Proteomes" id="UP001235939">
    <property type="component" value="Chromosome 12"/>
</dbReference>
<dbReference type="SUPFAM" id="SSF88713">
    <property type="entry name" value="Glycoside hydrolase/deacetylase"/>
    <property type="match status" value="1"/>
</dbReference>
<evidence type="ECO:0000256" key="8">
    <source>
        <dbReference type="ARBA" id="ARBA00023277"/>
    </source>
</evidence>
<comment type="cofactor">
    <cofactor evidence="1">
        <name>Mg(2+)</name>
        <dbReference type="ChEBI" id="CHEBI:18420"/>
    </cofactor>
</comment>
<evidence type="ECO:0000256" key="1">
    <source>
        <dbReference type="ARBA" id="ARBA00001946"/>
    </source>
</evidence>
<evidence type="ECO:0000256" key="6">
    <source>
        <dbReference type="ARBA" id="ARBA00022801"/>
    </source>
</evidence>
<evidence type="ECO:0000313" key="9">
    <source>
        <dbReference type="EMBL" id="UYV75268.1"/>
    </source>
</evidence>
<keyword evidence="7" id="KW-0460">Magnesium</keyword>